<comment type="caution">
    <text evidence="1">The sequence shown here is derived from an EMBL/GenBank/DDBJ whole genome shotgun (WGS) entry which is preliminary data.</text>
</comment>
<dbReference type="AlphaFoldDB" id="A0A0G0L9F7"/>
<dbReference type="STRING" id="1618570.UT08_C0017G0004"/>
<accession>A0A0G0L9F7</accession>
<reference evidence="1 2" key="1">
    <citation type="journal article" date="2015" name="Nature">
        <title>rRNA introns, odd ribosomes, and small enigmatic genomes across a large radiation of phyla.</title>
        <authorList>
            <person name="Brown C.T."/>
            <person name="Hug L.A."/>
            <person name="Thomas B.C."/>
            <person name="Sharon I."/>
            <person name="Castelle C.J."/>
            <person name="Singh A."/>
            <person name="Wilkins M.J."/>
            <person name="Williams K.H."/>
            <person name="Banfield J.F."/>
        </authorList>
    </citation>
    <scope>NUCLEOTIDE SEQUENCE [LARGE SCALE GENOMIC DNA]</scope>
</reference>
<gene>
    <name evidence="1" type="ORF">UT08_C0017G0004</name>
</gene>
<dbReference type="EMBL" id="LBVL01000017">
    <property type="protein sequence ID" value="KKQ84515.1"/>
    <property type="molecule type" value="Genomic_DNA"/>
</dbReference>
<dbReference type="Proteomes" id="UP000034081">
    <property type="component" value="Unassembled WGS sequence"/>
</dbReference>
<name>A0A0G0L9F7_9BACT</name>
<sequence length="369" mass="40917">MKNLFYLVLIILVLAGAYYLYQEGGKFFSDMQNPERIVQEAANAVNNATGRDVVTPVIPEGPIVEITPVAEGGEQQMQTIVTVLPTPQTRYRLGNASALKQYFHSYVSKGTTYDILVPASLDTVGVGWYCAKLPTVLGIDLPGSVYGSIQTQYTTLYSGVPLSTVVNNIDIQGVNERVVEENSLFVDYGNDAKIVIRVPVGLLTPGFRPGNSFKYTLVEPGLYYRMAIDPLRQILTGDQVLAELRDRVDNRSRLAAELDAIAPLNIDWSRSTEYLDKLYELSVQSLNSSGTLEHPSSYDSIRLYAELAAKDAGFQGLESLTIEVERPETWVYIESFTPVLDPTLDTQLSDSACPEFQPPQEWLDILLNK</sequence>
<evidence type="ECO:0000313" key="1">
    <source>
        <dbReference type="EMBL" id="KKQ84515.1"/>
    </source>
</evidence>
<organism evidence="1 2">
    <name type="scientific">Candidatus Woesebacteria bacterium GW2011_GWB1_38_8</name>
    <dbReference type="NCBI Taxonomy" id="1618570"/>
    <lineage>
        <taxon>Bacteria</taxon>
        <taxon>Candidatus Woeseibacteriota</taxon>
    </lineage>
</organism>
<protein>
    <submittedName>
        <fullName evidence="1">Uncharacterized protein</fullName>
    </submittedName>
</protein>
<evidence type="ECO:0000313" key="2">
    <source>
        <dbReference type="Proteomes" id="UP000034081"/>
    </source>
</evidence>
<proteinExistence type="predicted"/>